<dbReference type="KEGG" id="mbur:EQU24_05460"/>
<accession>A0A4P9UKZ2</accession>
<evidence type="ECO:0008006" key="4">
    <source>
        <dbReference type="Google" id="ProtNLM"/>
    </source>
</evidence>
<dbReference type="OrthoDB" id="5295757at2"/>
<dbReference type="RefSeq" id="WP_026130129.1">
    <property type="nucleotide sequence ID" value="NZ_CP035467.1"/>
</dbReference>
<dbReference type="PANTHER" id="PTHR37530:SF1">
    <property type="entry name" value="OUTER MEMBRANE PROTEIN SLP"/>
    <property type="match status" value="1"/>
</dbReference>
<dbReference type="PIRSF" id="PIRSF004982">
    <property type="entry name" value="SlP"/>
    <property type="match status" value="1"/>
</dbReference>
<proteinExistence type="predicted"/>
<dbReference type="PROSITE" id="PS51257">
    <property type="entry name" value="PROKAR_LIPOPROTEIN"/>
    <property type="match status" value="1"/>
</dbReference>
<evidence type="ECO:0000256" key="1">
    <source>
        <dbReference type="SAM" id="SignalP"/>
    </source>
</evidence>
<dbReference type="GO" id="GO:0019867">
    <property type="term" value="C:outer membrane"/>
    <property type="evidence" value="ECO:0007669"/>
    <property type="project" value="InterPro"/>
</dbReference>
<keyword evidence="3" id="KW-1185">Reference proteome</keyword>
<dbReference type="EMBL" id="CP035467">
    <property type="protein sequence ID" value="QCW81757.1"/>
    <property type="molecule type" value="Genomic_DNA"/>
</dbReference>
<dbReference type="STRING" id="675511.GCA_000341735_01919"/>
<reference evidence="3" key="1">
    <citation type="journal article" date="2019" name="J. Bacteriol.">
        <title>A Mutagenic Screen Identifies a TonB-Dependent Receptor Required for the Lanthanide Metal Switch in the Type I Methanotroph 'Methylotuvimicrobium buryatense' 5GB1C.</title>
        <authorList>
            <person name="Groom J.D."/>
            <person name="Ford S.M."/>
            <person name="Pesesky M.W."/>
            <person name="Lidstrom M.E."/>
        </authorList>
    </citation>
    <scope>NUCLEOTIDE SEQUENCE [LARGE SCALE GENOMIC DNA]</scope>
    <source>
        <strain evidence="3">5GB1C</strain>
    </source>
</reference>
<dbReference type="PANTHER" id="PTHR37530">
    <property type="entry name" value="OUTER MEMBRANE PROTEIN SLP"/>
    <property type="match status" value="1"/>
</dbReference>
<feature type="chain" id="PRO_5020679194" description="Slp family lipoprotein" evidence="1">
    <location>
        <begin position="22"/>
        <end position="181"/>
    </location>
</feature>
<keyword evidence="1" id="KW-0732">Signal</keyword>
<dbReference type="Pfam" id="PF03843">
    <property type="entry name" value="Slp"/>
    <property type="match status" value="1"/>
</dbReference>
<feature type="signal peptide" evidence="1">
    <location>
        <begin position="1"/>
        <end position="21"/>
    </location>
</feature>
<sequence>MKWFILFSALFLSGCSSLPVAIQKAPVPDIQYTETIDRIDTYKNYRVRWGGTIIQVDNEENLSRLQILHYPLDRFGRPQTDQEASGRFILETPEFYDPAVYRKNTQITAAGTLKGSDTLKIGNKSLNVPVVEIQTVHRWPERTQRDCRTDFGAGFGYGPYPWGFYPYGYYRYHPRFYYPWY</sequence>
<dbReference type="InterPro" id="IPR004658">
    <property type="entry name" value="OMP_Slp"/>
</dbReference>
<gene>
    <name evidence="2" type="ORF">EQU24_05460</name>
</gene>
<organism evidence="2 3">
    <name type="scientific">Methylotuvimicrobium buryatense</name>
    <name type="common">Methylomicrobium buryatense</name>
    <dbReference type="NCBI Taxonomy" id="95641"/>
    <lineage>
        <taxon>Bacteria</taxon>
        <taxon>Pseudomonadati</taxon>
        <taxon>Pseudomonadota</taxon>
        <taxon>Gammaproteobacteria</taxon>
        <taxon>Methylococcales</taxon>
        <taxon>Methylococcaceae</taxon>
        <taxon>Methylotuvimicrobium</taxon>
    </lineage>
</organism>
<evidence type="ECO:0000313" key="2">
    <source>
        <dbReference type="EMBL" id="QCW81757.1"/>
    </source>
</evidence>
<name>A0A4P9UKZ2_METBY</name>
<dbReference type="AlphaFoldDB" id="A0A4P9UKZ2"/>
<dbReference type="Proteomes" id="UP000305881">
    <property type="component" value="Chromosome"/>
</dbReference>
<protein>
    <recommendedName>
        <fullName evidence="4">Slp family lipoprotein</fullName>
    </recommendedName>
</protein>
<evidence type="ECO:0000313" key="3">
    <source>
        <dbReference type="Proteomes" id="UP000305881"/>
    </source>
</evidence>